<dbReference type="Proteomes" id="UP000678679">
    <property type="component" value="Chromosome 1"/>
</dbReference>
<sequence>MINIVAVLSLFVSVIYIFITFEDEDVSTDNINKLKCYIQSDYDSINQIEYDSIFLFKIYKGEFIYERTFIENILYKDTIIKKGDTIFYQIYFGAQKSEFLESFYFGLNKTYNYDSLIVSEQSNCGRYNLVFEYNKGKLSQILEFDSGTDMYKLIEEFKNK</sequence>
<dbReference type="KEGG" id="fya:KMW28_08510"/>
<gene>
    <name evidence="1" type="ORF">KMW28_08510</name>
</gene>
<proteinExistence type="predicted"/>
<accession>A0AAX1N7R2</accession>
<dbReference type="RefSeq" id="WP_169664598.1">
    <property type="nucleotide sequence ID" value="NZ_CP076132.1"/>
</dbReference>
<organism evidence="1 2">
    <name type="scientific">Flammeovirga yaeyamensis</name>
    <dbReference type="NCBI Taxonomy" id="367791"/>
    <lineage>
        <taxon>Bacteria</taxon>
        <taxon>Pseudomonadati</taxon>
        <taxon>Bacteroidota</taxon>
        <taxon>Cytophagia</taxon>
        <taxon>Cytophagales</taxon>
        <taxon>Flammeovirgaceae</taxon>
        <taxon>Flammeovirga</taxon>
    </lineage>
</organism>
<reference evidence="1 2" key="1">
    <citation type="submission" date="2021-05" db="EMBL/GenBank/DDBJ databases">
        <title>Comparative genomic studies on the polysaccharide-degrading batcterial strains of the Flammeovirga genus.</title>
        <authorList>
            <person name="Zewei F."/>
            <person name="Zheng Z."/>
            <person name="Yu L."/>
            <person name="Ruyue G."/>
            <person name="Yanhong M."/>
            <person name="Yuanyuan C."/>
            <person name="Jingyan G."/>
            <person name="Wenjun H."/>
        </authorList>
    </citation>
    <scope>NUCLEOTIDE SEQUENCE [LARGE SCALE GENOMIC DNA]</scope>
    <source>
        <strain evidence="1 2">NBRC:100898</strain>
    </source>
</reference>
<dbReference type="AlphaFoldDB" id="A0AAX1N7R2"/>
<name>A0AAX1N7R2_9BACT</name>
<evidence type="ECO:0000313" key="2">
    <source>
        <dbReference type="Proteomes" id="UP000678679"/>
    </source>
</evidence>
<dbReference type="EMBL" id="CP076132">
    <property type="protein sequence ID" value="QWG03609.1"/>
    <property type="molecule type" value="Genomic_DNA"/>
</dbReference>
<evidence type="ECO:0000313" key="1">
    <source>
        <dbReference type="EMBL" id="QWG03609.1"/>
    </source>
</evidence>
<protein>
    <submittedName>
        <fullName evidence="1">Uncharacterized protein</fullName>
    </submittedName>
</protein>
<keyword evidence="2" id="KW-1185">Reference proteome</keyword>